<reference evidence="1" key="2">
    <citation type="journal article" date="2015" name="Fish Shellfish Immunol.">
        <title>Early steps in the European eel (Anguilla anguilla)-Vibrio vulnificus interaction in the gills: Role of the RtxA13 toxin.</title>
        <authorList>
            <person name="Callol A."/>
            <person name="Pajuelo D."/>
            <person name="Ebbesson L."/>
            <person name="Teles M."/>
            <person name="MacKenzie S."/>
            <person name="Amaro C."/>
        </authorList>
    </citation>
    <scope>NUCLEOTIDE SEQUENCE</scope>
</reference>
<evidence type="ECO:0000313" key="1">
    <source>
        <dbReference type="EMBL" id="JAH77653.1"/>
    </source>
</evidence>
<organism evidence="1">
    <name type="scientific">Anguilla anguilla</name>
    <name type="common">European freshwater eel</name>
    <name type="synonym">Muraena anguilla</name>
    <dbReference type="NCBI Taxonomy" id="7936"/>
    <lineage>
        <taxon>Eukaryota</taxon>
        <taxon>Metazoa</taxon>
        <taxon>Chordata</taxon>
        <taxon>Craniata</taxon>
        <taxon>Vertebrata</taxon>
        <taxon>Euteleostomi</taxon>
        <taxon>Actinopterygii</taxon>
        <taxon>Neopterygii</taxon>
        <taxon>Teleostei</taxon>
        <taxon>Anguilliformes</taxon>
        <taxon>Anguillidae</taxon>
        <taxon>Anguilla</taxon>
    </lineage>
</organism>
<name>A0A0E9VK84_ANGAN</name>
<sequence>MMDDSLNQCVDRRQTQTISTVNVWSLTTPGTVNLTSVNQDTHNILCRGNHYLNPCSHQVCA</sequence>
<reference evidence="1" key="1">
    <citation type="submission" date="2014-11" db="EMBL/GenBank/DDBJ databases">
        <authorList>
            <person name="Amaro Gonzalez C."/>
        </authorList>
    </citation>
    <scope>NUCLEOTIDE SEQUENCE</scope>
</reference>
<proteinExistence type="predicted"/>
<dbReference type="EMBL" id="GBXM01030924">
    <property type="protein sequence ID" value="JAH77653.1"/>
    <property type="molecule type" value="Transcribed_RNA"/>
</dbReference>
<accession>A0A0E9VK84</accession>
<protein>
    <submittedName>
        <fullName evidence="1">Uncharacterized protein</fullName>
    </submittedName>
</protein>
<dbReference type="AlphaFoldDB" id="A0A0E9VK84"/>